<evidence type="ECO:0000313" key="3">
    <source>
        <dbReference type="Proteomes" id="UP000238270"/>
    </source>
</evidence>
<dbReference type="Pfam" id="PF10670">
    <property type="entry name" value="DUF4198"/>
    <property type="match status" value="1"/>
</dbReference>
<keyword evidence="1" id="KW-0732">Signal</keyword>
<organism evidence="2 3">
    <name type="scientific">Xanthomonas arboricola pv. populi</name>
    <dbReference type="NCBI Taxonomy" id="487823"/>
    <lineage>
        <taxon>Bacteria</taxon>
        <taxon>Pseudomonadati</taxon>
        <taxon>Pseudomonadota</taxon>
        <taxon>Gammaproteobacteria</taxon>
        <taxon>Lysobacterales</taxon>
        <taxon>Lysobacteraceae</taxon>
        <taxon>Xanthomonas</taxon>
    </lineage>
</organism>
<dbReference type="RefSeq" id="WP_104598598.1">
    <property type="nucleotide sequence ID" value="NZ_MIGV01000018.1"/>
</dbReference>
<dbReference type="AlphaFoldDB" id="A0A2S6Z2H4"/>
<feature type="signal peptide" evidence="1">
    <location>
        <begin position="1"/>
        <end position="17"/>
    </location>
</feature>
<dbReference type="Proteomes" id="UP000238270">
    <property type="component" value="Unassembled WGS sequence"/>
</dbReference>
<reference evidence="2 3" key="1">
    <citation type="submission" date="2016-08" db="EMBL/GenBank/DDBJ databases">
        <title>Evolution of the type three secretion system and type three effector repertoires in Xanthomonas.</title>
        <authorList>
            <person name="Merda D."/>
            <person name="Briand M."/>
            <person name="Bosis E."/>
            <person name="Rousseau C."/>
            <person name="Portier P."/>
            <person name="Jacques M.-A."/>
            <person name="Fischer-Le Saux M."/>
        </authorList>
    </citation>
    <scope>NUCLEOTIDE SEQUENCE [LARGE SCALE GENOMIC DNA]</scope>
    <source>
        <strain evidence="2 3">CFBP 3122</strain>
    </source>
</reference>
<dbReference type="InterPro" id="IPR019613">
    <property type="entry name" value="DUF4198"/>
</dbReference>
<feature type="chain" id="PRO_5015553306" evidence="1">
    <location>
        <begin position="18"/>
        <end position="261"/>
    </location>
</feature>
<protein>
    <submittedName>
        <fullName evidence="2">Cobalt ABC transporter substrate-binding protein</fullName>
    </submittedName>
</protein>
<dbReference type="EMBL" id="MIGV01000018">
    <property type="protein sequence ID" value="PPT75110.1"/>
    <property type="molecule type" value="Genomic_DNA"/>
</dbReference>
<comment type="caution">
    <text evidence="2">The sequence shown here is derived from an EMBL/GenBank/DDBJ whole genome shotgun (WGS) entry which is preliminary data.</text>
</comment>
<gene>
    <name evidence="2" type="ORF">XaplCFBP3122_14470</name>
</gene>
<accession>A0A2S6Z2H4</accession>
<name>A0A2S6Z2H4_9XANT</name>
<evidence type="ECO:0000256" key="1">
    <source>
        <dbReference type="SAM" id="SignalP"/>
    </source>
</evidence>
<sequence length="261" mass="28402">MKLLTLSALLLAASASAHTPYLAPNTFAPQPGQTVTLDAAFAETFFVPEAAFDQSHFSITGPDGRDVEPARVQALDTRTVLEHTLGKQPGTYRVSSGLRVGAQFRTWELDGKRQTVRDPNVAMPKGATLISSFQSRTLAETYLSVGKPDRRALAPRNRGLELVPVTHPNDLYVGESFAFTVQYDGVPLARQTVDISEAVWTSDRKPTQVSVTTDAAGRATLKLDHAGTWLALTRHRTPAPADAPVREYSNSTTLTFQVLEQ</sequence>
<proteinExistence type="predicted"/>
<evidence type="ECO:0000313" key="2">
    <source>
        <dbReference type="EMBL" id="PPT75110.1"/>
    </source>
</evidence>